<evidence type="ECO:0000313" key="1">
    <source>
        <dbReference type="EMBL" id="KAF7112467.1"/>
    </source>
</evidence>
<organism evidence="1 2">
    <name type="scientific">Rhododendron simsii</name>
    <name type="common">Sims's rhododendron</name>
    <dbReference type="NCBI Taxonomy" id="118357"/>
    <lineage>
        <taxon>Eukaryota</taxon>
        <taxon>Viridiplantae</taxon>
        <taxon>Streptophyta</taxon>
        <taxon>Embryophyta</taxon>
        <taxon>Tracheophyta</taxon>
        <taxon>Spermatophyta</taxon>
        <taxon>Magnoliopsida</taxon>
        <taxon>eudicotyledons</taxon>
        <taxon>Gunneridae</taxon>
        <taxon>Pentapetalae</taxon>
        <taxon>asterids</taxon>
        <taxon>Ericales</taxon>
        <taxon>Ericaceae</taxon>
        <taxon>Ericoideae</taxon>
        <taxon>Rhodoreae</taxon>
        <taxon>Rhododendron</taxon>
    </lineage>
</organism>
<reference evidence="1" key="1">
    <citation type="submission" date="2019-11" db="EMBL/GenBank/DDBJ databases">
        <authorList>
            <person name="Liu Y."/>
            <person name="Hou J."/>
            <person name="Li T.-Q."/>
            <person name="Guan C.-H."/>
            <person name="Wu X."/>
            <person name="Wu H.-Z."/>
            <person name="Ling F."/>
            <person name="Zhang R."/>
            <person name="Shi X.-G."/>
            <person name="Ren J.-P."/>
            <person name="Chen E.-F."/>
            <person name="Sun J.-M."/>
        </authorList>
    </citation>
    <scope>NUCLEOTIDE SEQUENCE</scope>
    <source>
        <strain evidence="1">Adult_tree_wgs_1</strain>
        <tissue evidence="1">Leaves</tissue>
    </source>
</reference>
<accession>A0A834FTH3</accession>
<name>A0A834FTH3_RHOSS</name>
<protein>
    <submittedName>
        <fullName evidence="1">Uncharacterized protein</fullName>
    </submittedName>
</protein>
<proteinExistence type="predicted"/>
<dbReference type="Proteomes" id="UP000626092">
    <property type="component" value="Unassembled WGS sequence"/>
</dbReference>
<dbReference type="EMBL" id="WJXA01000490">
    <property type="protein sequence ID" value="KAF7112467.1"/>
    <property type="molecule type" value="Genomic_DNA"/>
</dbReference>
<gene>
    <name evidence="1" type="ORF">RHSIM_RhsimUnG0226500</name>
</gene>
<sequence>MIIYETTSFPVDMVDTSDAHTKLWEHVQITMPRDDATIPRLAKWDLIEMQKRLGDIQLNDIEADKFDVKHLSTIVASSLKGMGNAIKAYVRAIVFSQS</sequence>
<evidence type="ECO:0000313" key="2">
    <source>
        <dbReference type="Proteomes" id="UP000626092"/>
    </source>
</evidence>
<dbReference type="AlphaFoldDB" id="A0A834FTH3"/>
<comment type="caution">
    <text evidence="1">The sequence shown here is derived from an EMBL/GenBank/DDBJ whole genome shotgun (WGS) entry which is preliminary data.</text>
</comment>
<keyword evidence="2" id="KW-1185">Reference proteome</keyword>